<evidence type="ECO:0000313" key="2">
    <source>
        <dbReference type="WBParaSite" id="jg13736"/>
    </source>
</evidence>
<protein>
    <submittedName>
        <fullName evidence="2">Uncharacterized protein</fullName>
    </submittedName>
</protein>
<sequence length="168" mass="19183">MEAAAGIYQTALAKEPMYNTGKVESQETILVLREILNWSTIFTCSFVSLNFLSSSNYVPVHFHQYPLLYNCAQIQFWNFANFTQKKEKKNFEVQLKFCSAADEMTELLFIAKQSFAEAESPCSYHLQIFHISECGNPYFRTPIDVERRSVVNKDIPDDSLAAGVPCKV</sequence>
<dbReference type="InterPro" id="IPR011004">
    <property type="entry name" value="Trimer_LpxA-like_sf"/>
</dbReference>
<name>A0A915CXW1_9BILA</name>
<reference evidence="2" key="1">
    <citation type="submission" date="2022-11" db="UniProtKB">
        <authorList>
            <consortium name="WormBaseParasite"/>
        </authorList>
    </citation>
    <scope>IDENTIFICATION</scope>
</reference>
<dbReference type="SUPFAM" id="SSF51161">
    <property type="entry name" value="Trimeric LpxA-like enzymes"/>
    <property type="match status" value="1"/>
</dbReference>
<dbReference type="Proteomes" id="UP000887574">
    <property type="component" value="Unplaced"/>
</dbReference>
<organism evidence="1 2">
    <name type="scientific">Ditylenchus dipsaci</name>
    <dbReference type="NCBI Taxonomy" id="166011"/>
    <lineage>
        <taxon>Eukaryota</taxon>
        <taxon>Metazoa</taxon>
        <taxon>Ecdysozoa</taxon>
        <taxon>Nematoda</taxon>
        <taxon>Chromadorea</taxon>
        <taxon>Rhabditida</taxon>
        <taxon>Tylenchina</taxon>
        <taxon>Tylenchomorpha</taxon>
        <taxon>Sphaerularioidea</taxon>
        <taxon>Anguinidae</taxon>
        <taxon>Anguininae</taxon>
        <taxon>Ditylenchus</taxon>
    </lineage>
</organism>
<keyword evidence="1" id="KW-1185">Reference proteome</keyword>
<dbReference type="AlphaFoldDB" id="A0A915CXW1"/>
<dbReference type="WBParaSite" id="jg13736">
    <property type="protein sequence ID" value="jg13736"/>
    <property type="gene ID" value="jg13736"/>
</dbReference>
<proteinExistence type="predicted"/>
<evidence type="ECO:0000313" key="1">
    <source>
        <dbReference type="Proteomes" id="UP000887574"/>
    </source>
</evidence>
<accession>A0A915CXW1</accession>